<dbReference type="InterPro" id="IPR036956">
    <property type="entry name" value="Impact_N_sf"/>
</dbReference>
<evidence type="ECO:0000313" key="5">
    <source>
        <dbReference type="EMBL" id="SFV22956.1"/>
    </source>
</evidence>
<dbReference type="InterPro" id="IPR001498">
    <property type="entry name" value="Impact_N"/>
</dbReference>
<evidence type="ECO:0000259" key="4">
    <source>
        <dbReference type="Pfam" id="PF09186"/>
    </source>
</evidence>
<dbReference type="SUPFAM" id="SSF54211">
    <property type="entry name" value="Ribosomal protein S5 domain 2-like"/>
    <property type="match status" value="1"/>
</dbReference>
<gene>
    <name evidence="5" type="ORF">SAMN04487966_105152</name>
</gene>
<reference evidence="5 6" key="1">
    <citation type="submission" date="2016-10" db="EMBL/GenBank/DDBJ databases">
        <authorList>
            <person name="de Groot N.N."/>
        </authorList>
    </citation>
    <scope>NUCLEOTIDE SEQUENCE [LARGE SCALE GENOMIC DNA]</scope>
    <source>
        <strain evidence="5 6">CGMCC 1.7054</strain>
    </source>
</reference>
<evidence type="ECO:0000256" key="2">
    <source>
        <dbReference type="SAM" id="MobiDB-lite"/>
    </source>
</evidence>
<sequence>MVSDSPTPRGYAVLPQRFRTTPVKHEIEVRNSQFIAHLARVETEDQARDFIESVRREHRQARHVCTAFVLGDRQQTRRSNDDGEPAGTAGAPILEALTRRETTPGHDARPPARAPEVRDLSDVCAAVVRYFGGVKLGAGGLVRAYSESVSTALDTVQLVRREPMRIWQIQADPGRAGLWENEFRTAGWTVDAVDYGARDVTVRLALPETEEAASLLGSQVAALSGGQVQPQAAGERWVDVTGRTS</sequence>
<dbReference type="Proteomes" id="UP000198881">
    <property type="component" value="Unassembled WGS sequence"/>
</dbReference>
<feature type="domain" description="UPF0029" evidence="4">
    <location>
        <begin position="170"/>
        <end position="213"/>
    </location>
</feature>
<dbReference type="InterPro" id="IPR020568">
    <property type="entry name" value="Ribosomal_Su5_D2-typ_SF"/>
</dbReference>
<dbReference type="EMBL" id="FPCG01000005">
    <property type="protein sequence ID" value="SFV22956.1"/>
    <property type="molecule type" value="Genomic_DNA"/>
</dbReference>
<dbReference type="GO" id="GO:0006446">
    <property type="term" value="P:regulation of translational initiation"/>
    <property type="evidence" value="ECO:0007669"/>
    <property type="project" value="TreeGrafter"/>
</dbReference>
<protein>
    <submittedName>
        <fullName evidence="5">Putative translation regulator, IMPACT (Imprinted ancient) protein family</fullName>
    </submittedName>
</protein>
<feature type="region of interest" description="Disordered" evidence="2">
    <location>
        <begin position="75"/>
        <end position="115"/>
    </location>
</feature>
<accession>A0A1I7MM06</accession>
<dbReference type="InterPro" id="IPR023582">
    <property type="entry name" value="Impact"/>
</dbReference>
<dbReference type="Pfam" id="PF01205">
    <property type="entry name" value="Impact_N"/>
    <property type="match status" value="2"/>
</dbReference>
<name>A0A1I7MM06_9MICC</name>
<keyword evidence="6" id="KW-1185">Reference proteome</keyword>
<comment type="similarity">
    <text evidence="1">Belongs to the IMPACT family.</text>
</comment>
<evidence type="ECO:0000313" key="6">
    <source>
        <dbReference type="Proteomes" id="UP000198881"/>
    </source>
</evidence>
<dbReference type="AlphaFoldDB" id="A0A1I7MM06"/>
<feature type="domain" description="Impact N-terminal" evidence="3">
    <location>
        <begin position="117"/>
        <end position="153"/>
    </location>
</feature>
<dbReference type="InterPro" id="IPR015269">
    <property type="entry name" value="UPF0029_Impact_C"/>
</dbReference>
<dbReference type="GO" id="GO:0005737">
    <property type="term" value="C:cytoplasm"/>
    <property type="evidence" value="ECO:0007669"/>
    <property type="project" value="TreeGrafter"/>
</dbReference>
<feature type="compositionally biased region" description="Basic and acidic residues" evidence="2">
    <location>
        <begin position="97"/>
        <end position="115"/>
    </location>
</feature>
<dbReference type="OrthoDB" id="9813771at2"/>
<dbReference type="PANTHER" id="PTHR16301">
    <property type="entry name" value="IMPACT-RELATED"/>
    <property type="match status" value="1"/>
</dbReference>
<evidence type="ECO:0000259" key="3">
    <source>
        <dbReference type="Pfam" id="PF01205"/>
    </source>
</evidence>
<dbReference type="Gene3D" id="3.30.230.30">
    <property type="entry name" value="Impact, N-terminal domain"/>
    <property type="match status" value="1"/>
</dbReference>
<dbReference type="PANTHER" id="PTHR16301:SF20">
    <property type="entry name" value="IMPACT FAMILY MEMBER YIGZ"/>
    <property type="match status" value="1"/>
</dbReference>
<organism evidence="5 6">
    <name type="scientific">Micrococcus terreus</name>
    <dbReference type="NCBI Taxonomy" id="574650"/>
    <lineage>
        <taxon>Bacteria</taxon>
        <taxon>Bacillati</taxon>
        <taxon>Actinomycetota</taxon>
        <taxon>Actinomycetes</taxon>
        <taxon>Micrococcales</taxon>
        <taxon>Micrococcaceae</taxon>
        <taxon>Micrococcus</taxon>
    </lineage>
</organism>
<dbReference type="Pfam" id="PF09186">
    <property type="entry name" value="DUF1949"/>
    <property type="match status" value="1"/>
</dbReference>
<evidence type="ECO:0000256" key="1">
    <source>
        <dbReference type="ARBA" id="ARBA00007665"/>
    </source>
</evidence>
<dbReference type="STRING" id="574650.SAMN04487966_105152"/>
<feature type="domain" description="Impact N-terminal" evidence="3">
    <location>
        <begin position="30"/>
        <end position="102"/>
    </location>
</feature>
<proteinExistence type="inferred from homology"/>